<reference evidence="5" key="1">
    <citation type="journal article" date="2009" name="Mol. Biol. Evol.">
        <title>Degenerate tetraploidy was established before bdelloid rotifer families diverged.</title>
        <authorList>
            <person name="Hur J.H."/>
            <person name="Van Doninck K."/>
            <person name="Mandigo M.L."/>
            <person name="Meselson M."/>
        </authorList>
    </citation>
    <scope>NUCLEOTIDE SEQUENCE</scope>
    <source>
        <strain evidence="5">Prhis-1</strain>
    </source>
</reference>
<protein>
    <submittedName>
        <fullName evidence="5">Rho GTPase activating protein</fullName>
    </submittedName>
</protein>
<dbReference type="GO" id="GO:0051056">
    <property type="term" value="P:regulation of small GTPase mediated signal transduction"/>
    <property type="evidence" value="ECO:0007669"/>
    <property type="project" value="UniProtKB-ARBA"/>
</dbReference>
<accession>B5AHA4</accession>
<sequence>MIFTGSVVVSERVFLSNESRMSAFHQGWLKVRYDGQMKWTRRFSLIDWDKALLFLSTKTDGNFTDWIKLLPTNFINEILGETPMIEIRVDREKYFLQAEDKNEHGAWLLALKRTAFSRVGGGIFGQSLEETFKYSLDKTSLVPSIIRQCCEFLLEFGSTFVGLFRVPGKQSAIKELRDKFDRGVEIDLNSAGFSPATISSLLKIYLQSLPSPIVPMNFFDEFLQIGSKLKYNENDDLDKLKHLIENSLNDVHFAVLSYLCQFLKKLTEFEHQTKMDVENLALTFGNNLIRSNEESDLNLIKGHNFNLLPLIKVLINQCDFLFAVKDQHNQSMTKSSGFSSFSSLLSTHEQILIVPSRSSSMPSIRCETHSSNDDSPIEQSFVNCLDDDDFRQTNRNENERVSAKKQRQSSKSKIIDEHLFLFIYKMISTGDASSSLKKKFGKSLSHLKSTVSKAFQSSTDSTLTTKPLATDQIDLIVFHSSRTFDVFLCLARVKKNIEGSTEGNVGEDEGEEGNDKMCCDSSILIQLKFRHSSKTIGIVIPLVPERHFPLVGRSSEVKKTLEDVLLERYQNELIEEKNVILNDLTRSSEEQRQHFQDEKSQLNQIIEQLEKENLQLKSKLSSQ</sequence>
<dbReference type="InterPro" id="IPR051025">
    <property type="entry name" value="RhoGAP"/>
</dbReference>
<dbReference type="SUPFAM" id="SSF48350">
    <property type="entry name" value="GTPase activation domain, GAP"/>
    <property type="match status" value="1"/>
</dbReference>
<dbReference type="InterPro" id="IPR011993">
    <property type="entry name" value="PH-like_dom_sf"/>
</dbReference>
<reference evidence="5" key="2">
    <citation type="journal article" date="2009" name="PLoS Genet.">
        <title>Phylogenomics of unusual histone H2A Variants in Bdelloid rotifers.</title>
        <authorList>
            <person name="Van Doninck K."/>
            <person name="Mandigo M.L."/>
            <person name="Hur J.H."/>
            <person name="Wang P."/>
            <person name="Guglielmini J."/>
            <person name="Milinkovitch M.C."/>
            <person name="Lane W.S."/>
            <person name="Meselson M."/>
        </authorList>
    </citation>
    <scope>NUCLEOTIDE SEQUENCE</scope>
    <source>
        <strain evidence="5">Prhis-1</strain>
    </source>
</reference>
<dbReference type="GO" id="GO:0005096">
    <property type="term" value="F:GTPase activator activity"/>
    <property type="evidence" value="ECO:0007669"/>
    <property type="project" value="UniProtKB-KW"/>
</dbReference>
<organism evidence="5">
    <name type="scientific">Philodina roseola</name>
    <name type="common">Rotifer</name>
    <dbReference type="NCBI Taxonomy" id="96448"/>
    <lineage>
        <taxon>Eukaryota</taxon>
        <taxon>Metazoa</taxon>
        <taxon>Spiralia</taxon>
        <taxon>Gnathifera</taxon>
        <taxon>Rotifera</taxon>
        <taxon>Eurotatoria</taxon>
        <taxon>Bdelloidea</taxon>
        <taxon>Philodinida</taxon>
        <taxon>Philodinidae</taxon>
        <taxon>Philodina</taxon>
    </lineage>
</organism>
<keyword evidence="2" id="KW-0175">Coiled coil</keyword>
<dbReference type="CDD" id="cd00159">
    <property type="entry name" value="RhoGAP"/>
    <property type="match status" value="1"/>
</dbReference>
<evidence type="ECO:0000313" key="5">
    <source>
        <dbReference type="EMBL" id="ACF75499.1"/>
    </source>
</evidence>
<feature type="domain" description="PH" evidence="3">
    <location>
        <begin position="22"/>
        <end position="116"/>
    </location>
</feature>
<dbReference type="PANTHER" id="PTHR15228">
    <property type="entry name" value="SPERMATHECAL PHYSIOLOGY VARIANT"/>
    <property type="match status" value="1"/>
</dbReference>
<proteinExistence type="predicted"/>
<dbReference type="AlphaFoldDB" id="B5AHA4"/>
<dbReference type="GO" id="GO:0007165">
    <property type="term" value="P:signal transduction"/>
    <property type="evidence" value="ECO:0007669"/>
    <property type="project" value="InterPro"/>
</dbReference>
<evidence type="ECO:0000256" key="2">
    <source>
        <dbReference type="SAM" id="Coils"/>
    </source>
</evidence>
<evidence type="ECO:0000256" key="1">
    <source>
        <dbReference type="ARBA" id="ARBA00022468"/>
    </source>
</evidence>
<dbReference type="Pfam" id="PF00620">
    <property type="entry name" value="RhoGAP"/>
    <property type="match status" value="1"/>
</dbReference>
<dbReference type="Gene3D" id="2.30.29.30">
    <property type="entry name" value="Pleckstrin-homology domain (PH domain)/Phosphotyrosine-binding domain (PTB)"/>
    <property type="match status" value="1"/>
</dbReference>
<dbReference type="PROSITE" id="PS50238">
    <property type="entry name" value="RHOGAP"/>
    <property type="match status" value="1"/>
</dbReference>
<dbReference type="InterPro" id="IPR008936">
    <property type="entry name" value="Rho_GTPase_activation_prot"/>
</dbReference>
<dbReference type="Gene3D" id="1.10.555.10">
    <property type="entry name" value="Rho GTPase activation protein"/>
    <property type="match status" value="1"/>
</dbReference>
<dbReference type="SUPFAM" id="SSF50729">
    <property type="entry name" value="PH domain-like"/>
    <property type="match status" value="1"/>
</dbReference>
<dbReference type="SMART" id="SM00324">
    <property type="entry name" value="RhoGAP"/>
    <property type="match status" value="1"/>
</dbReference>
<dbReference type="EMBL" id="EU850440">
    <property type="protein sequence ID" value="ACF75499.1"/>
    <property type="molecule type" value="Genomic_DNA"/>
</dbReference>
<feature type="domain" description="Rho-GAP" evidence="4">
    <location>
        <begin position="126"/>
        <end position="322"/>
    </location>
</feature>
<name>B5AHA4_PHIRO</name>
<dbReference type="InterPro" id="IPR000198">
    <property type="entry name" value="RhoGAP_dom"/>
</dbReference>
<dbReference type="PANTHER" id="PTHR15228:SF24">
    <property type="entry name" value="RHO-GAP DOMAIN-CONTAINING PROTEIN"/>
    <property type="match status" value="1"/>
</dbReference>
<keyword evidence="1" id="KW-0343">GTPase activation</keyword>
<evidence type="ECO:0000259" key="3">
    <source>
        <dbReference type="PROSITE" id="PS50003"/>
    </source>
</evidence>
<feature type="coiled-coil region" evidence="2">
    <location>
        <begin position="592"/>
        <end position="619"/>
    </location>
</feature>
<evidence type="ECO:0000259" key="4">
    <source>
        <dbReference type="PROSITE" id="PS50238"/>
    </source>
</evidence>
<dbReference type="InterPro" id="IPR001849">
    <property type="entry name" value="PH_domain"/>
</dbReference>
<dbReference type="PROSITE" id="PS50003">
    <property type="entry name" value="PH_DOMAIN"/>
    <property type="match status" value="1"/>
</dbReference>